<proteinExistence type="evidence at protein level"/>
<feature type="chain" id="PRO_5004281701" evidence="1">
    <location>
        <begin position="20"/>
        <end position="193"/>
    </location>
</feature>
<reference evidence="4 5" key="3">
    <citation type="journal article" date="2019" name="Acta Crystallogr. D Struct. Biol.">
        <title>Crystal structures of the complex of a kallikrein inhibitor from Bauhinia bauhinioides with trypsin and modeling of kallikrein complexes.</title>
        <authorList>
            <person name="Li M."/>
            <person name="Srp J."/>
            <person name="Gustchina A."/>
            <person name="Dauter Z."/>
            <person name="Mares M."/>
            <person name="Wlodawer A."/>
        </authorList>
    </citation>
    <scope>X-RAY CRYSTALLOGRAPHY (1.94 ANGSTROMS) OF 19-181</scope>
</reference>
<evidence type="ECO:0007829" key="3">
    <source>
        <dbReference type="PDB" id="2GO2"/>
    </source>
</evidence>
<dbReference type="SUPFAM" id="SSF50386">
    <property type="entry name" value="STI-like"/>
    <property type="match status" value="1"/>
</dbReference>
<dbReference type="PANTHER" id="PTHR33107">
    <property type="entry name" value="KUNITZ TRYPSIN INHIBITOR 2"/>
    <property type="match status" value="1"/>
</dbReference>
<dbReference type="SMR" id="Q6VEQ7"/>
<dbReference type="PANTHER" id="PTHR33107:SF5">
    <property type="entry name" value="KUNITZ TRYPSIN INHIBITOR 5"/>
    <property type="match status" value="1"/>
</dbReference>
<name>Q6VEQ7_BAUBA</name>
<dbReference type="AlphaFoldDB" id="Q6VEQ7"/>
<keyword evidence="3 4" id="KW-0002">3D-structure</keyword>
<keyword evidence="1" id="KW-0732">Signal</keyword>
<dbReference type="MEROPS" id="I03.016"/>
<dbReference type="PDBsum" id="6DWF"/>
<dbReference type="GO" id="GO:0004866">
    <property type="term" value="F:endopeptidase inhibitor activity"/>
    <property type="evidence" value="ECO:0007669"/>
    <property type="project" value="InterPro"/>
</dbReference>
<evidence type="ECO:0007829" key="5">
    <source>
        <dbReference type="PDB" id="6DWH"/>
    </source>
</evidence>
<sequence length="193" mass="21193">MKTTFLALCFFLFAYKATSSVVVDTNGQPVSNGADAYYLVPVSHGHAGLALAKIGNEAEPRAVVLDPHHRPGLPVRFESPLRINIIKESYFLNIKFGPSSSDSGVWDVIQQDPIGLAVKVTDTKSLLGPFKVEKEGEGYKIVYYPERGQTGLDIGLVHRNDKYYLAVKDGEPCVFKIRKATDEESFAGIMSIV</sequence>
<dbReference type="PDB" id="6DWU">
    <property type="method" value="X-ray"/>
    <property type="resolution" value="3.96 A"/>
    <property type="chains" value="AB/AD/AF/AH/AJ/AL/AN/AP/AR/AT/AV/BB/BD/BF/BH/BJ/BL/BN/BP/BR/BT/BV/CB/CD/CF/CH/CJ/CL/CN/CP=19-181"/>
</dbReference>
<reference evidence="2" key="1">
    <citation type="journal article" date="2005" name="Biol. Chem.">
        <title>Kunitz-type Bauhinia bauhinioides inhibitors devoid of disulfide bridges: isolation of the cDNAs, heterologous expression and structural studies.</title>
        <authorList>
            <person name="Araujo A.P."/>
            <person name="Hansen D."/>
            <person name="Vieira D.F."/>
            <person name="Oliveira C."/>
            <person name="Santana L.A."/>
            <person name="Beltramini L.M."/>
            <person name="Sampaio C.A."/>
            <person name="Sampaio M.U."/>
            <person name="Oliva M.L."/>
        </authorList>
    </citation>
    <scope>NUCLEOTIDE SEQUENCE</scope>
</reference>
<dbReference type="PDB" id="6DWF">
    <property type="method" value="X-ray"/>
    <property type="resolution" value="1.94 A"/>
    <property type="chains" value="G/H/I/J/K/L=19-181"/>
</dbReference>
<evidence type="ECO:0000256" key="1">
    <source>
        <dbReference type="SAM" id="SignalP"/>
    </source>
</evidence>
<reference evidence="3" key="2">
    <citation type="submission" date="2006-04" db="PDB data bank">
        <title>The Crystal Structure of BbKI, a kunitz-type kallikrein inhibitor devoid of disulfide bridges.</title>
        <authorList>
            <person name="Navarro M.V.A.S."/>
            <person name="Oliva M.L.V."/>
            <person name="Araujo A.P.U."/>
            <person name="Garratt R.C."/>
        </authorList>
    </citation>
    <scope>X-RAY CRYSTALLOGRAPHY (1.87 ANGSTROMS) OF 20-181</scope>
</reference>
<dbReference type="InterPro" id="IPR011065">
    <property type="entry name" value="Kunitz_inhibitor_STI-like_sf"/>
</dbReference>
<dbReference type="PDB" id="2GO2">
    <property type="method" value="X-ray"/>
    <property type="resolution" value="1.87 A"/>
    <property type="chains" value="A=20-181"/>
</dbReference>
<dbReference type="EMBL" id="AY341934">
    <property type="protein sequence ID" value="AAR01967.1"/>
    <property type="molecule type" value="mRNA"/>
</dbReference>
<accession>Q6VEQ7</accession>
<evidence type="ECO:0007829" key="4">
    <source>
        <dbReference type="PDB" id="6DWF"/>
    </source>
</evidence>
<dbReference type="Pfam" id="PF00197">
    <property type="entry name" value="Kunitz_legume"/>
    <property type="match status" value="1"/>
</dbReference>
<dbReference type="PDBsum" id="6DWH"/>
<dbReference type="Gene3D" id="2.80.10.50">
    <property type="match status" value="1"/>
</dbReference>
<dbReference type="CDD" id="cd23364">
    <property type="entry name" value="beta-trefoil_STI_BbKI-like"/>
    <property type="match status" value="1"/>
</dbReference>
<dbReference type="SMART" id="SM00452">
    <property type="entry name" value="STI"/>
    <property type="match status" value="1"/>
</dbReference>
<dbReference type="PDBsum" id="6DWU"/>
<dbReference type="PDBsum" id="2GO2"/>
<evidence type="ECO:0000313" key="2">
    <source>
        <dbReference type="EMBL" id="AAR01967.1"/>
    </source>
</evidence>
<dbReference type="PDB" id="6DWH">
    <property type="method" value="X-ray"/>
    <property type="resolution" value="2.00 A"/>
    <property type="chains" value="G/H/I/J/K/L=19-193"/>
</dbReference>
<dbReference type="InterPro" id="IPR002160">
    <property type="entry name" value="Prot_inh_Kunz-lg"/>
</dbReference>
<protein>
    <submittedName>
        <fullName evidence="2">Kunitz-type inihibitor</fullName>
    </submittedName>
</protein>
<organism evidence="2">
    <name type="scientific">Bauhinia bauhinioides</name>
    <name type="common">Perlebia bauhinoides</name>
    <dbReference type="NCBI Taxonomy" id="166014"/>
    <lineage>
        <taxon>Eukaryota</taxon>
        <taxon>Viridiplantae</taxon>
        <taxon>Streptophyta</taxon>
        <taxon>Embryophyta</taxon>
        <taxon>Tracheophyta</taxon>
        <taxon>Spermatophyta</taxon>
        <taxon>Magnoliopsida</taxon>
        <taxon>eudicotyledons</taxon>
        <taxon>Gunneridae</taxon>
        <taxon>Pentapetalae</taxon>
        <taxon>rosids</taxon>
        <taxon>fabids</taxon>
        <taxon>Fabales</taxon>
        <taxon>Fabaceae</taxon>
        <taxon>Cercidoideae</taxon>
        <taxon>Cercideae</taxon>
        <taxon>Bauhiniinae</taxon>
        <taxon>Bauhinia</taxon>
    </lineage>
</organism>
<feature type="signal peptide" evidence="1">
    <location>
        <begin position="1"/>
        <end position="19"/>
    </location>
</feature>
<dbReference type="EvolutionaryTrace" id="Q6VEQ7"/>